<evidence type="ECO:0000256" key="1">
    <source>
        <dbReference type="ARBA" id="ARBA00023015"/>
    </source>
</evidence>
<dbReference type="InterPro" id="IPR036388">
    <property type="entry name" value="WH-like_DNA-bd_sf"/>
</dbReference>
<keyword evidence="3" id="KW-0804">Transcription</keyword>
<dbReference type="Gene3D" id="1.10.10.10">
    <property type="entry name" value="Winged helix-like DNA-binding domain superfamily/Winged helix DNA-binding domain"/>
    <property type="match status" value="1"/>
</dbReference>
<dbReference type="Pfam" id="PF01418">
    <property type="entry name" value="HTH_6"/>
    <property type="match status" value="1"/>
</dbReference>
<dbReference type="Pfam" id="PF01380">
    <property type="entry name" value="SIS"/>
    <property type="match status" value="1"/>
</dbReference>
<evidence type="ECO:0000256" key="3">
    <source>
        <dbReference type="ARBA" id="ARBA00023163"/>
    </source>
</evidence>
<dbReference type="InterPro" id="IPR046348">
    <property type="entry name" value="SIS_dom_sf"/>
</dbReference>
<sequence>MSIQSRIQATLTTYPPSIRRVAEDVLADPQRVLDGTITDLARRCQTSETTVVRFCRELGLNGFVQLRVALATEVGRDGAHRRAERGHYVADISASSTLEELVDSIRYTESLCIEETIESLDLGELARVVDAIEGASRISLYGVGGSGWSAADLHRKLFRIGRTAYSFPDGHDALTSIALMGPGDVAIGFSHRGSTAEVVTFLSAARDRGVTTVAVTNVGSSPVGRAADLMLQTTVREATFRSGAMASRTAQLLVVDCIFVAVAQRRMDETAEALRGTYDAVHHQAR</sequence>
<reference evidence="6" key="1">
    <citation type="journal article" date="2021" name="PeerJ">
        <title>Extensive microbial diversity within the chicken gut microbiome revealed by metagenomics and culture.</title>
        <authorList>
            <person name="Gilroy R."/>
            <person name="Ravi A."/>
            <person name="Getino M."/>
            <person name="Pursley I."/>
            <person name="Horton D.L."/>
            <person name="Alikhan N.F."/>
            <person name="Baker D."/>
            <person name="Gharbi K."/>
            <person name="Hall N."/>
            <person name="Watson M."/>
            <person name="Adriaenssens E.M."/>
            <person name="Foster-Nyarko E."/>
            <person name="Jarju S."/>
            <person name="Secka A."/>
            <person name="Antonio M."/>
            <person name="Oren A."/>
            <person name="Chaudhuri R.R."/>
            <person name="La Ragione R."/>
            <person name="Hildebrand F."/>
            <person name="Pallen M.J."/>
        </authorList>
    </citation>
    <scope>NUCLEOTIDE SEQUENCE</scope>
    <source>
        <strain evidence="6">ChiGjej4B4-7305</strain>
    </source>
</reference>
<protein>
    <submittedName>
        <fullName evidence="6">MurR/RpiR family transcriptional regulator</fullName>
    </submittedName>
</protein>
<dbReference type="Gene3D" id="3.40.50.10490">
    <property type="entry name" value="Glucose-6-phosphate isomerase like protein, domain 1"/>
    <property type="match status" value="1"/>
</dbReference>
<comment type="caution">
    <text evidence="6">The sequence shown here is derived from an EMBL/GenBank/DDBJ whole genome shotgun (WGS) entry which is preliminary data.</text>
</comment>
<proteinExistence type="predicted"/>
<reference evidence="6" key="2">
    <citation type="submission" date="2021-04" db="EMBL/GenBank/DDBJ databases">
        <authorList>
            <person name="Gilroy R."/>
        </authorList>
    </citation>
    <scope>NUCLEOTIDE SEQUENCE</scope>
    <source>
        <strain evidence="6">ChiGjej4B4-7305</strain>
    </source>
</reference>
<dbReference type="GO" id="GO:1901135">
    <property type="term" value="P:carbohydrate derivative metabolic process"/>
    <property type="evidence" value="ECO:0007669"/>
    <property type="project" value="InterPro"/>
</dbReference>
<dbReference type="CDD" id="cd05013">
    <property type="entry name" value="SIS_RpiR"/>
    <property type="match status" value="1"/>
</dbReference>
<evidence type="ECO:0000256" key="2">
    <source>
        <dbReference type="ARBA" id="ARBA00023125"/>
    </source>
</evidence>
<dbReference type="PANTHER" id="PTHR30514:SF1">
    <property type="entry name" value="HTH-TYPE TRANSCRIPTIONAL REGULATOR HEXR-RELATED"/>
    <property type="match status" value="1"/>
</dbReference>
<evidence type="ECO:0000259" key="4">
    <source>
        <dbReference type="PROSITE" id="PS51071"/>
    </source>
</evidence>
<evidence type="ECO:0000313" key="7">
    <source>
        <dbReference type="Proteomes" id="UP000824037"/>
    </source>
</evidence>
<dbReference type="Proteomes" id="UP000824037">
    <property type="component" value="Unassembled WGS sequence"/>
</dbReference>
<dbReference type="InterPro" id="IPR035472">
    <property type="entry name" value="RpiR-like_SIS"/>
</dbReference>
<dbReference type="InterPro" id="IPR000281">
    <property type="entry name" value="HTH_RpiR"/>
</dbReference>
<dbReference type="EMBL" id="DXBY01000276">
    <property type="protein sequence ID" value="HIZ37263.1"/>
    <property type="molecule type" value="Genomic_DNA"/>
</dbReference>
<dbReference type="GO" id="GO:0003677">
    <property type="term" value="F:DNA binding"/>
    <property type="evidence" value="ECO:0007669"/>
    <property type="project" value="UniProtKB-KW"/>
</dbReference>
<keyword evidence="1" id="KW-0805">Transcription regulation</keyword>
<dbReference type="SUPFAM" id="SSF46689">
    <property type="entry name" value="Homeodomain-like"/>
    <property type="match status" value="1"/>
</dbReference>
<dbReference type="InterPro" id="IPR001347">
    <property type="entry name" value="SIS_dom"/>
</dbReference>
<dbReference type="GO" id="GO:0097367">
    <property type="term" value="F:carbohydrate derivative binding"/>
    <property type="evidence" value="ECO:0007669"/>
    <property type="project" value="InterPro"/>
</dbReference>
<accession>A0A9D2EGX0</accession>
<gene>
    <name evidence="6" type="ORF">H9815_15920</name>
</gene>
<keyword evidence="2" id="KW-0238">DNA-binding</keyword>
<dbReference type="InterPro" id="IPR009057">
    <property type="entry name" value="Homeodomain-like_sf"/>
</dbReference>
<dbReference type="PROSITE" id="PS51071">
    <property type="entry name" value="HTH_RPIR"/>
    <property type="match status" value="1"/>
</dbReference>
<dbReference type="PANTHER" id="PTHR30514">
    <property type="entry name" value="GLUCOKINASE"/>
    <property type="match status" value="1"/>
</dbReference>
<name>A0A9D2EGX0_9MICO</name>
<dbReference type="SUPFAM" id="SSF53697">
    <property type="entry name" value="SIS domain"/>
    <property type="match status" value="1"/>
</dbReference>
<dbReference type="AlphaFoldDB" id="A0A9D2EGX0"/>
<dbReference type="PROSITE" id="PS51464">
    <property type="entry name" value="SIS"/>
    <property type="match status" value="1"/>
</dbReference>
<evidence type="ECO:0000259" key="5">
    <source>
        <dbReference type="PROSITE" id="PS51464"/>
    </source>
</evidence>
<evidence type="ECO:0000313" key="6">
    <source>
        <dbReference type="EMBL" id="HIZ37263.1"/>
    </source>
</evidence>
<organism evidence="6 7">
    <name type="scientific">Candidatus Ruania gallistercoris</name>
    <dbReference type="NCBI Taxonomy" id="2838746"/>
    <lineage>
        <taxon>Bacteria</taxon>
        <taxon>Bacillati</taxon>
        <taxon>Actinomycetota</taxon>
        <taxon>Actinomycetes</taxon>
        <taxon>Micrococcales</taxon>
        <taxon>Ruaniaceae</taxon>
        <taxon>Ruania</taxon>
    </lineage>
</organism>
<dbReference type="InterPro" id="IPR047640">
    <property type="entry name" value="RpiR-like"/>
</dbReference>
<feature type="domain" description="SIS" evidence="5">
    <location>
        <begin position="128"/>
        <end position="268"/>
    </location>
</feature>
<feature type="domain" description="HTH rpiR-type" evidence="4">
    <location>
        <begin position="1"/>
        <end position="77"/>
    </location>
</feature>
<dbReference type="GO" id="GO:0003700">
    <property type="term" value="F:DNA-binding transcription factor activity"/>
    <property type="evidence" value="ECO:0007669"/>
    <property type="project" value="InterPro"/>
</dbReference>